<accession>A0A939GY01</accession>
<comment type="caution">
    <text evidence="2">The sequence shown here is derived from an EMBL/GenBank/DDBJ whole genome shotgun (WGS) entry which is preliminary data.</text>
</comment>
<feature type="region of interest" description="Disordered" evidence="1">
    <location>
        <begin position="53"/>
        <end position="83"/>
    </location>
</feature>
<gene>
    <name evidence="2" type="ORF">J1777_00785</name>
</gene>
<dbReference type="EMBL" id="JAFNME010000001">
    <property type="protein sequence ID" value="MBO1248378.1"/>
    <property type="molecule type" value="Genomic_DNA"/>
</dbReference>
<keyword evidence="3" id="KW-1185">Reference proteome</keyword>
<evidence type="ECO:0000256" key="1">
    <source>
        <dbReference type="SAM" id="MobiDB-lite"/>
    </source>
</evidence>
<evidence type="ECO:0000313" key="2">
    <source>
        <dbReference type="EMBL" id="MBO1248378.1"/>
    </source>
</evidence>
<reference evidence="2" key="1">
    <citation type="submission" date="2021-03" db="EMBL/GenBank/DDBJ databases">
        <title>Comamonas denitrificans.</title>
        <authorList>
            <person name="Finster K."/>
        </authorList>
    </citation>
    <scope>NUCLEOTIDE SEQUENCE</scope>
    <source>
        <strain evidence="2">MM2021_4</strain>
    </source>
</reference>
<sequence length="83" mass="9294">MSTAHCMHAELALRYLKLATSSPQPTNACSENYSSDKDAWLTFQKNRHAATAPECGFNSQHQAHNVHKRENKKREKEPAAQGS</sequence>
<name>A0A939GY01_9BURK</name>
<evidence type="ECO:0000313" key="3">
    <source>
        <dbReference type="Proteomes" id="UP000664731"/>
    </source>
</evidence>
<organism evidence="2 3">
    <name type="scientific">Comamonas denitrificans</name>
    <dbReference type="NCBI Taxonomy" id="117506"/>
    <lineage>
        <taxon>Bacteria</taxon>
        <taxon>Pseudomonadati</taxon>
        <taxon>Pseudomonadota</taxon>
        <taxon>Betaproteobacteria</taxon>
        <taxon>Burkholderiales</taxon>
        <taxon>Comamonadaceae</taxon>
        <taxon>Comamonas</taxon>
    </lineage>
</organism>
<proteinExistence type="predicted"/>
<dbReference type="Proteomes" id="UP000664731">
    <property type="component" value="Unassembled WGS sequence"/>
</dbReference>
<dbReference type="AlphaFoldDB" id="A0A939GY01"/>
<dbReference type="RefSeq" id="WP_207573934.1">
    <property type="nucleotide sequence ID" value="NZ_JAFNME010000001.1"/>
</dbReference>
<feature type="compositionally biased region" description="Basic and acidic residues" evidence="1">
    <location>
        <begin position="72"/>
        <end position="83"/>
    </location>
</feature>
<protein>
    <submittedName>
        <fullName evidence="2">Uncharacterized protein</fullName>
    </submittedName>
</protein>